<keyword evidence="2" id="KW-1185">Reference proteome</keyword>
<evidence type="ECO:0000313" key="1">
    <source>
        <dbReference type="EMBL" id="KAD4059911.1"/>
    </source>
</evidence>
<reference evidence="1 2" key="1">
    <citation type="submission" date="2019-08" db="EMBL/GenBank/DDBJ databases">
        <title>Arthrobacter sp. nov., isolated from plateau pika and Tibetan wild ass.</title>
        <authorList>
            <person name="Ge Y."/>
        </authorList>
    </citation>
    <scope>NUCLEOTIDE SEQUENCE [LARGE SCALE GENOMIC DNA]</scope>
    <source>
        <strain evidence="1 2">785</strain>
    </source>
</reference>
<dbReference type="EMBL" id="VTFX01000001">
    <property type="protein sequence ID" value="KAD4059911.1"/>
    <property type="molecule type" value="Genomic_DNA"/>
</dbReference>
<dbReference type="Proteomes" id="UP000326852">
    <property type="component" value="Unassembled WGS sequence"/>
</dbReference>
<organism evidence="1 2">
    <name type="scientific">Arthrobacter yangruifuii</name>
    <dbReference type="NCBI Taxonomy" id="2606616"/>
    <lineage>
        <taxon>Bacteria</taxon>
        <taxon>Bacillati</taxon>
        <taxon>Actinomycetota</taxon>
        <taxon>Actinomycetes</taxon>
        <taxon>Micrococcales</taxon>
        <taxon>Micrococcaceae</taxon>
        <taxon>Arthrobacter</taxon>
    </lineage>
</organism>
<gene>
    <name evidence="1" type="ORF">GD627_02170</name>
</gene>
<evidence type="ECO:0008006" key="3">
    <source>
        <dbReference type="Google" id="ProtNLM"/>
    </source>
</evidence>
<protein>
    <recommendedName>
        <fullName evidence="3">Thiopeptide-type bacteriocin biosynthesis domain-containing protein</fullName>
    </recommendedName>
</protein>
<proteinExistence type="predicted"/>
<sequence>MGTGKRRHAHDNHFLGMIHMTQVQTVHGGPTGRPSQQPGETMLWSMLTIAADQESMRQDVGDSIVRHIVVPLSAQARTWGGYRFGFSRNPEADQPAVHLHLRATNHVVERVWRFARELAEESAAQLGTLQFSGSTDIVYPSRQGDPVPQLMEVTLARFGGPEGLKLAADIAELSADLSMWAVNRFPRLNTRSTLAALLLFDTGHAMMRGPRSAGWPDRRATSWDYYWNAHLQACTNSVSPRAEHARRAMMAQMAPRIMPAHRVMAALASEPSVALWRKRWSQAVDLYLYRAYKQRVSRPAQQLTMASSGLLMNRLGITPREEAALGFFARAWSRDLEAQYTGESSRPA</sequence>
<evidence type="ECO:0000313" key="2">
    <source>
        <dbReference type="Proteomes" id="UP000326852"/>
    </source>
</evidence>
<accession>A0A5N6MUB1</accession>
<name>A0A5N6MUB1_9MICC</name>
<dbReference type="AlphaFoldDB" id="A0A5N6MUB1"/>
<comment type="caution">
    <text evidence="1">The sequence shown here is derived from an EMBL/GenBank/DDBJ whole genome shotgun (WGS) entry which is preliminary data.</text>
</comment>